<dbReference type="SUPFAM" id="SSF53067">
    <property type="entry name" value="Actin-like ATPase domain"/>
    <property type="match status" value="2"/>
</dbReference>
<sequence length="560" mass="61366">MIGIDLGTTNSLVAILRDGQPVTLKNELGEDLIPSVVAAAEDGTLLVGRAAKDRLVTAPDSGQACFKRDMGTDTTYEFGGRKWSPVECSALVLRELKRIAEAQLQAPVDAAVITVPAYFHDLQRQATVDAAAIAGLKVLRLLNEPTAAALAYGYRANDELNTLLVFDLGGGTFDVTLLESFEGVVEVKASSGESRLGGEDYTDALARWIEREFKWSPPAGDARRWRERVELLKRELTRQASTTITLHGKEAPITRDDLLTATADITARLRPVVRRAMRDAGLTPKQIDAVLLVGGASRMPVVYEDLKDLLGMEPSRTLDPDRVVALGAAVQQALVAGDSAVKDLVLTDVCPHTLGIETTKELVRGHRENGFFAPIIERNTMVPCSRSECFSTLTPEQDELAVQVYQGESRLVKDNRNIGKLLIQGLRARPGQKHPGQVDVRFSYDMNGILEVEVTIKETGKKVTKVFEQRPGILSAEQIAAALRKLQPLKTNPADLPENRARIERANRLYADLSGEMRRSLEGFLEAFEAALITQEREQIAAAAQDLDTFMAPFFRDNDG</sequence>
<evidence type="ECO:0000313" key="5">
    <source>
        <dbReference type="EMBL" id="MFC5457448.1"/>
    </source>
</evidence>
<dbReference type="Gene3D" id="3.90.640.10">
    <property type="entry name" value="Actin, Chain A, domain 4"/>
    <property type="match status" value="1"/>
</dbReference>
<keyword evidence="3 4" id="KW-0067">ATP-binding</keyword>
<evidence type="ECO:0000256" key="1">
    <source>
        <dbReference type="ARBA" id="ARBA00007381"/>
    </source>
</evidence>
<comment type="similarity">
    <text evidence="1 4">Belongs to the heat shock protein 70 family.</text>
</comment>
<comment type="caution">
    <text evidence="5">The sequence shown here is derived from an EMBL/GenBank/DDBJ whole genome shotgun (WGS) entry which is preliminary data.</text>
</comment>
<evidence type="ECO:0000256" key="3">
    <source>
        <dbReference type="ARBA" id="ARBA00022840"/>
    </source>
</evidence>
<dbReference type="InterPro" id="IPR018181">
    <property type="entry name" value="Heat_shock_70_CS"/>
</dbReference>
<keyword evidence="6" id="KW-1185">Reference proteome</keyword>
<dbReference type="Gene3D" id="2.60.34.10">
    <property type="entry name" value="Substrate Binding Domain Of DNAk, Chain A, domain 1"/>
    <property type="match status" value="1"/>
</dbReference>
<dbReference type="InterPro" id="IPR043129">
    <property type="entry name" value="ATPase_NBD"/>
</dbReference>
<dbReference type="RefSeq" id="WP_377170763.1">
    <property type="nucleotide sequence ID" value="NZ_JBHSMQ010000010.1"/>
</dbReference>
<dbReference type="Proteomes" id="UP001596052">
    <property type="component" value="Unassembled WGS sequence"/>
</dbReference>
<protein>
    <submittedName>
        <fullName evidence="5">Hsp70 family protein</fullName>
    </submittedName>
</protein>
<reference evidence="6" key="1">
    <citation type="journal article" date="2019" name="Int. J. Syst. Evol. Microbiol.">
        <title>The Global Catalogue of Microorganisms (GCM) 10K type strain sequencing project: providing services to taxonomists for standard genome sequencing and annotation.</title>
        <authorList>
            <consortium name="The Broad Institute Genomics Platform"/>
            <consortium name="The Broad Institute Genome Sequencing Center for Infectious Disease"/>
            <person name="Wu L."/>
            <person name="Ma J."/>
        </authorList>
    </citation>
    <scope>NUCLEOTIDE SEQUENCE [LARGE SCALE GENOMIC DNA]</scope>
    <source>
        <strain evidence="6">CGMCC 4.1469</strain>
    </source>
</reference>
<evidence type="ECO:0000313" key="6">
    <source>
        <dbReference type="Proteomes" id="UP001596052"/>
    </source>
</evidence>
<proteinExistence type="inferred from homology"/>
<dbReference type="InterPro" id="IPR029047">
    <property type="entry name" value="HSP70_peptide-bd_sf"/>
</dbReference>
<dbReference type="PRINTS" id="PR00301">
    <property type="entry name" value="HEATSHOCK70"/>
</dbReference>
<gene>
    <name evidence="5" type="ORF">ACFQDI_21455</name>
</gene>
<dbReference type="PANTHER" id="PTHR19375">
    <property type="entry name" value="HEAT SHOCK PROTEIN 70KDA"/>
    <property type="match status" value="1"/>
</dbReference>
<name>A0ABW0KXK1_9BACT</name>
<accession>A0ABW0KXK1</accession>
<evidence type="ECO:0000256" key="4">
    <source>
        <dbReference type="RuleBase" id="RU003322"/>
    </source>
</evidence>
<dbReference type="PROSITE" id="PS00297">
    <property type="entry name" value="HSP70_1"/>
    <property type="match status" value="1"/>
</dbReference>
<keyword evidence="2 4" id="KW-0547">Nucleotide-binding</keyword>
<dbReference type="EMBL" id="JBHSMQ010000010">
    <property type="protein sequence ID" value="MFC5457448.1"/>
    <property type="molecule type" value="Genomic_DNA"/>
</dbReference>
<evidence type="ECO:0000256" key="2">
    <source>
        <dbReference type="ARBA" id="ARBA00022741"/>
    </source>
</evidence>
<dbReference type="PROSITE" id="PS00329">
    <property type="entry name" value="HSP70_2"/>
    <property type="match status" value="1"/>
</dbReference>
<dbReference type="PROSITE" id="PS01036">
    <property type="entry name" value="HSP70_3"/>
    <property type="match status" value="1"/>
</dbReference>
<organism evidence="5 6">
    <name type="scientific">Prosthecobacter fluviatilis</name>
    <dbReference type="NCBI Taxonomy" id="445931"/>
    <lineage>
        <taxon>Bacteria</taxon>
        <taxon>Pseudomonadati</taxon>
        <taxon>Verrucomicrobiota</taxon>
        <taxon>Verrucomicrobiia</taxon>
        <taxon>Verrucomicrobiales</taxon>
        <taxon>Verrucomicrobiaceae</taxon>
        <taxon>Prosthecobacter</taxon>
    </lineage>
</organism>
<dbReference type="Gene3D" id="3.30.420.40">
    <property type="match status" value="2"/>
</dbReference>
<dbReference type="Pfam" id="PF00012">
    <property type="entry name" value="HSP70"/>
    <property type="match status" value="2"/>
</dbReference>
<dbReference type="SUPFAM" id="SSF100920">
    <property type="entry name" value="Heat shock protein 70kD (HSP70), peptide-binding domain"/>
    <property type="match status" value="1"/>
</dbReference>
<dbReference type="InterPro" id="IPR013126">
    <property type="entry name" value="Hsp_70_fam"/>
</dbReference>